<dbReference type="InterPro" id="IPR051240">
    <property type="entry name" value="Mito_RNA-Proc/Resp"/>
</dbReference>
<evidence type="ECO:0000256" key="1">
    <source>
        <dbReference type="ARBA" id="ARBA00007626"/>
    </source>
</evidence>
<evidence type="ECO:0008006" key="6">
    <source>
        <dbReference type="Google" id="ProtNLM"/>
    </source>
</evidence>
<protein>
    <recommendedName>
        <fullName evidence="6">Pentatricopeptide repeat-containing protein</fullName>
    </recommendedName>
</protein>
<reference evidence="4 5" key="1">
    <citation type="submission" date="2024-01" db="EMBL/GenBank/DDBJ databases">
        <authorList>
            <person name="Waweru B."/>
        </authorList>
    </citation>
    <scope>NUCLEOTIDE SEQUENCE [LARGE SCALE GENOMIC DNA]</scope>
</reference>
<sequence length="1005" mass="114016">MIKWRPFYHYLYFKPKNRPITSTCAAPLDPKSIPNDHTSLCQSLVHDLLSRGLLSSAQQVIQRFIASSSTVTDAVSVIEFASRSGMDLGLGISSELVRKLVDLGEPLSAHEFYHDHVIARGIEQDSNIVNSMVVSLTKLGKLDDAVKLFDRLIGSDDCVLSNAACSVILEGFYKQDKFLEAFDYFVRISDANVKLGMWVYNVLINGLCHQGYVDEAMEVFDITCKRTGLPPTLHMFKTLFFGLCKRGWSVVAESFFEEMEAQGYFVDKVMYTSLMNAYGKDKKMKMAMRVYFRMLKTGCDPDVSTYNTLIHGFLKMGLFDKAWVLWNMMNGLGIQANEVTYNLMICNYCKQGKLDCATALLNSMIPCNLAPRVHCYTPIMAALYKQNRCLEADEFCEGMLESGIVPDHILFFVLMKNKPKGLELQLCLLMLQAIAKNGCGLDHSSLSNSNKINSTVDLEQEIELLLRDIIRSDLNLGSAAGSIYIIALCEGRKTEAALACLQKMVNAGCIPLLFTFNSFIKCLSQDGLFEDVKSLIEIMQNWGMVPNLETYLIVVNEYCKQEDLVSALHILDQMEEAGLKPNVAIYDCIIAGLSRQGRISEAETLFHRMCKNGLDPDEVVYMTMINAYARNGRGDKALRLFEMMIENTIQPSSSGLVKRKMTIQGCVYLEKMLGESFVPNIILYSSLVNHYLKMGEFKYAFRLVDLMVRSKIKADLVLHIAWIGGLFRNITGTKKRWYVTNIMSMRARELLFNLLHQKASLPSEDVFGVSEHSPGELKELALMLMRKIKRTGFMPNLYLYNVIISGFCWANMMHDAYHQFKLMQKEGLRPNEVTFTILIGAHGGAGEIDHAIGLFNRMNADGFTPDRCIHNTLLKSLCKAGRELDALSLLHTMHKRGFFPSRLAYEKLLQYFCAHYMCIPAFRIFEEMVACNLVPCLFRWNWLLYILCEEKKLHEAYRVCNVMFDRGILPDESVMRLLVKTSDEHPLLLLNGEVLSKYEQPPLSQ</sequence>
<comment type="similarity">
    <text evidence="1">Belongs to the PPR family. P subfamily.</text>
</comment>
<name>A0AAV1R7Y0_9ROSI</name>
<evidence type="ECO:0000256" key="2">
    <source>
        <dbReference type="ARBA" id="ARBA00022737"/>
    </source>
</evidence>
<dbReference type="InterPro" id="IPR011990">
    <property type="entry name" value="TPR-like_helical_dom_sf"/>
</dbReference>
<gene>
    <name evidence="4" type="ORF">DCAF_LOCUS6885</name>
</gene>
<dbReference type="Pfam" id="PF12854">
    <property type="entry name" value="PPR_1"/>
    <property type="match status" value="1"/>
</dbReference>
<feature type="repeat" description="PPR" evidence="3">
    <location>
        <begin position="796"/>
        <end position="830"/>
    </location>
</feature>
<dbReference type="NCBIfam" id="TIGR00756">
    <property type="entry name" value="PPR"/>
    <property type="match status" value="13"/>
</dbReference>
<dbReference type="EMBL" id="CAWUPB010000913">
    <property type="protein sequence ID" value="CAK7329137.1"/>
    <property type="molecule type" value="Genomic_DNA"/>
</dbReference>
<evidence type="ECO:0000313" key="5">
    <source>
        <dbReference type="Proteomes" id="UP001314170"/>
    </source>
</evidence>
<dbReference type="PANTHER" id="PTHR47933">
    <property type="entry name" value="PENTATRICOPEPTIDE REPEAT-CONTAINING PROTEIN 1, MITOCHONDRIAL"/>
    <property type="match status" value="1"/>
</dbReference>
<comment type="caution">
    <text evidence="4">The sequence shown here is derived from an EMBL/GenBank/DDBJ whole genome shotgun (WGS) entry which is preliminary data.</text>
</comment>
<evidence type="ECO:0000256" key="3">
    <source>
        <dbReference type="PROSITE-ProRule" id="PRU00708"/>
    </source>
</evidence>
<evidence type="ECO:0000313" key="4">
    <source>
        <dbReference type="EMBL" id="CAK7329137.1"/>
    </source>
</evidence>
<dbReference type="PROSITE" id="PS51375">
    <property type="entry name" value="PPR"/>
    <property type="match status" value="13"/>
</dbReference>
<dbReference type="Proteomes" id="UP001314170">
    <property type="component" value="Unassembled WGS sequence"/>
</dbReference>
<organism evidence="4 5">
    <name type="scientific">Dovyalis caffra</name>
    <dbReference type="NCBI Taxonomy" id="77055"/>
    <lineage>
        <taxon>Eukaryota</taxon>
        <taxon>Viridiplantae</taxon>
        <taxon>Streptophyta</taxon>
        <taxon>Embryophyta</taxon>
        <taxon>Tracheophyta</taxon>
        <taxon>Spermatophyta</taxon>
        <taxon>Magnoliopsida</taxon>
        <taxon>eudicotyledons</taxon>
        <taxon>Gunneridae</taxon>
        <taxon>Pentapetalae</taxon>
        <taxon>rosids</taxon>
        <taxon>fabids</taxon>
        <taxon>Malpighiales</taxon>
        <taxon>Salicaceae</taxon>
        <taxon>Flacourtieae</taxon>
        <taxon>Dovyalis</taxon>
    </lineage>
</organism>
<feature type="repeat" description="PPR" evidence="3">
    <location>
        <begin position="512"/>
        <end position="546"/>
    </location>
</feature>
<dbReference type="AlphaFoldDB" id="A0AAV1R7Y0"/>
<dbReference type="Pfam" id="PF01535">
    <property type="entry name" value="PPR"/>
    <property type="match status" value="3"/>
</dbReference>
<dbReference type="SUPFAM" id="SSF81901">
    <property type="entry name" value="HCP-like"/>
    <property type="match status" value="1"/>
</dbReference>
<feature type="repeat" description="PPR" evidence="3">
    <location>
        <begin position="337"/>
        <end position="371"/>
    </location>
</feature>
<feature type="repeat" description="PPR" evidence="3">
    <location>
        <begin position="302"/>
        <end position="336"/>
    </location>
</feature>
<feature type="repeat" description="PPR" evidence="3">
    <location>
        <begin position="831"/>
        <end position="865"/>
    </location>
</feature>
<feature type="repeat" description="PPR" evidence="3">
    <location>
        <begin position="680"/>
        <end position="714"/>
    </location>
</feature>
<proteinExistence type="inferred from homology"/>
<keyword evidence="2" id="KW-0677">Repeat</keyword>
<feature type="repeat" description="PPR" evidence="3">
    <location>
        <begin position="582"/>
        <end position="616"/>
    </location>
</feature>
<dbReference type="Gene3D" id="1.25.40.10">
    <property type="entry name" value="Tetratricopeptide repeat domain"/>
    <property type="match status" value="8"/>
</dbReference>
<accession>A0AAV1R7Y0</accession>
<feature type="repeat" description="PPR" evidence="3">
    <location>
        <begin position="866"/>
        <end position="900"/>
    </location>
</feature>
<feature type="repeat" description="PPR" evidence="3">
    <location>
        <begin position="936"/>
        <end position="970"/>
    </location>
</feature>
<feature type="repeat" description="PPR" evidence="3">
    <location>
        <begin position="617"/>
        <end position="651"/>
    </location>
</feature>
<keyword evidence="5" id="KW-1185">Reference proteome</keyword>
<feature type="repeat" description="PPR" evidence="3">
    <location>
        <begin position="267"/>
        <end position="301"/>
    </location>
</feature>
<feature type="repeat" description="PPR" evidence="3">
    <location>
        <begin position="547"/>
        <end position="581"/>
    </location>
</feature>
<feature type="repeat" description="PPR" evidence="3">
    <location>
        <begin position="196"/>
        <end position="231"/>
    </location>
</feature>
<dbReference type="PANTHER" id="PTHR47933:SF46">
    <property type="entry name" value="REPEAT-LIKE SUPERFAMILY PROTEIN, PUTATIVE ISOFORM 1-RELATED"/>
    <property type="match status" value="1"/>
</dbReference>
<dbReference type="GO" id="GO:0003729">
    <property type="term" value="F:mRNA binding"/>
    <property type="evidence" value="ECO:0007669"/>
    <property type="project" value="TreeGrafter"/>
</dbReference>
<dbReference type="InterPro" id="IPR002885">
    <property type="entry name" value="PPR_rpt"/>
</dbReference>
<dbReference type="Pfam" id="PF13041">
    <property type="entry name" value="PPR_2"/>
    <property type="match status" value="5"/>
</dbReference>